<evidence type="ECO:0000313" key="3">
    <source>
        <dbReference type="EMBL" id="MDM3930434.1"/>
    </source>
</evidence>
<organism evidence="3 4">
    <name type="scientific">Mycobacterium intracellulare subsp. chimaera</name>
    <dbReference type="NCBI Taxonomy" id="222805"/>
    <lineage>
        <taxon>Bacteria</taxon>
        <taxon>Bacillati</taxon>
        <taxon>Actinomycetota</taxon>
        <taxon>Actinomycetes</taxon>
        <taxon>Mycobacteriales</taxon>
        <taxon>Mycobacteriaceae</taxon>
        <taxon>Mycobacterium</taxon>
        <taxon>Mycobacterium avium complex (MAC)</taxon>
    </lineage>
</organism>
<dbReference type="Proteomes" id="UP001529272">
    <property type="component" value="Unassembled WGS sequence"/>
</dbReference>
<protein>
    <submittedName>
        <fullName evidence="3">DUF732 domain-containing protein</fullName>
    </submittedName>
</protein>
<dbReference type="InterPro" id="IPR007969">
    <property type="entry name" value="DUF732"/>
</dbReference>
<gene>
    <name evidence="3" type="ORF">QRB35_31440</name>
</gene>
<proteinExistence type="predicted"/>
<dbReference type="Pfam" id="PF05305">
    <property type="entry name" value="DUF732"/>
    <property type="match status" value="1"/>
</dbReference>
<sequence length="136" mass="14517">MAVLREAKAVKESAITGTRSYYGAWSIIGAVFLSAAAVLCAPRALADQTDDAFITALEKHRIAVSDTAALIAMGRTACERLEKGQTPAAVALSVARDADLSPHEAGYFIAASIKSYCPQHKNLLPRRSDQPDDKMP</sequence>
<evidence type="ECO:0000313" key="4">
    <source>
        <dbReference type="Proteomes" id="UP001529272"/>
    </source>
</evidence>
<keyword evidence="1" id="KW-0472">Membrane</keyword>
<reference evidence="4" key="1">
    <citation type="submission" date="2023-06" db="EMBL/GenBank/DDBJ databases">
        <title>Itaconate inhibition of nontuberculous mycobacteria.</title>
        <authorList>
            <person name="Spilker T."/>
        </authorList>
    </citation>
    <scope>NUCLEOTIDE SEQUENCE [LARGE SCALE GENOMIC DNA]</scope>
    <source>
        <strain evidence="4">FLAC1071</strain>
    </source>
</reference>
<dbReference type="RefSeq" id="WP_225336745.1">
    <property type="nucleotide sequence ID" value="NZ_CP012885.2"/>
</dbReference>
<dbReference type="EMBL" id="JASZZX010000084">
    <property type="protein sequence ID" value="MDM3930434.1"/>
    <property type="molecule type" value="Genomic_DNA"/>
</dbReference>
<accession>A0ABT7PAY5</accession>
<feature type="transmembrane region" description="Helical" evidence="1">
    <location>
        <begin position="21"/>
        <end position="39"/>
    </location>
</feature>
<keyword evidence="1" id="KW-1133">Transmembrane helix</keyword>
<feature type="domain" description="DUF732" evidence="2">
    <location>
        <begin position="50"/>
        <end position="119"/>
    </location>
</feature>
<comment type="caution">
    <text evidence="3">The sequence shown here is derived from an EMBL/GenBank/DDBJ whole genome shotgun (WGS) entry which is preliminary data.</text>
</comment>
<evidence type="ECO:0000259" key="2">
    <source>
        <dbReference type="Pfam" id="PF05305"/>
    </source>
</evidence>
<keyword evidence="4" id="KW-1185">Reference proteome</keyword>
<name>A0ABT7PAY5_MYCIT</name>
<reference evidence="3 4" key="2">
    <citation type="submission" date="2023-06" db="EMBL/GenBank/DDBJ databases">
        <title>Itaconate inhibition of nontuberculous mycobacteria.</title>
        <authorList>
            <person name="Breen P."/>
            <person name="Zimbric M."/>
            <person name="Caverly L."/>
        </authorList>
    </citation>
    <scope>NUCLEOTIDE SEQUENCE [LARGE SCALE GENOMIC DNA]</scope>
    <source>
        <strain evidence="3 4">FLAC1071</strain>
    </source>
</reference>
<evidence type="ECO:0000256" key="1">
    <source>
        <dbReference type="SAM" id="Phobius"/>
    </source>
</evidence>
<keyword evidence="1" id="KW-0812">Transmembrane</keyword>